<proteinExistence type="predicted"/>
<name>A0AA38INB5_9CUCU</name>
<keyword evidence="1" id="KW-1133">Transmembrane helix</keyword>
<feature type="transmembrane region" description="Helical" evidence="1">
    <location>
        <begin position="21"/>
        <end position="39"/>
    </location>
</feature>
<accession>A0AA38INB5</accession>
<dbReference type="EMBL" id="JALNTZ010000002">
    <property type="protein sequence ID" value="KAJ3660135.1"/>
    <property type="molecule type" value="Genomic_DNA"/>
</dbReference>
<dbReference type="AlphaFoldDB" id="A0AA38INB5"/>
<protein>
    <submittedName>
        <fullName evidence="2">Uncharacterized protein</fullName>
    </submittedName>
</protein>
<sequence length="109" mass="11957">MAFSGAKLRRITRSPGNNESRLYLASFMYLLIILLLRFYPAHHVAWNNRRGYGDLCDVTPLVIIDQAKNGRSLPYGVSHSVAAAAVAAAAADNIKYSSWPQHGAITGRI</sequence>
<comment type="caution">
    <text evidence="2">The sequence shown here is derived from an EMBL/GenBank/DDBJ whole genome shotgun (WGS) entry which is preliminary data.</text>
</comment>
<keyword evidence="3" id="KW-1185">Reference proteome</keyword>
<gene>
    <name evidence="2" type="ORF">Zmor_004605</name>
</gene>
<reference evidence="2" key="1">
    <citation type="journal article" date="2023" name="G3 (Bethesda)">
        <title>Whole genome assemblies of Zophobas morio and Tenebrio molitor.</title>
        <authorList>
            <person name="Kaur S."/>
            <person name="Stinson S.A."/>
            <person name="diCenzo G.C."/>
        </authorList>
    </citation>
    <scope>NUCLEOTIDE SEQUENCE</scope>
    <source>
        <strain evidence="2">QUZm001</strain>
    </source>
</reference>
<evidence type="ECO:0000313" key="3">
    <source>
        <dbReference type="Proteomes" id="UP001168821"/>
    </source>
</evidence>
<keyword evidence="1" id="KW-0812">Transmembrane</keyword>
<organism evidence="2 3">
    <name type="scientific">Zophobas morio</name>
    <dbReference type="NCBI Taxonomy" id="2755281"/>
    <lineage>
        <taxon>Eukaryota</taxon>
        <taxon>Metazoa</taxon>
        <taxon>Ecdysozoa</taxon>
        <taxon>Arthropoda</taxon>
        <taxon>Hexapoda</taxon>
        <taxon>Insecta</taxon>
        <taxon>Pterygota</taxon>
        <taxon>Neoptera</taxon>
        <taxon>Endopterygota</taxon>
        <taxon>Coleoptera</taxon>
        <taxon>Polyphaga</taxon>
        <taxon>Cucujiformia</taxon>
        <taxon>Tenebrionidae</taxon>
        <taxon>Zophobas</taxon>
    </lineage>
</organism>
<keyword evidence="1" id="KW-0472">Membrane</keyword>
<evidence type="ECO:0000313" key="2">
    <source>
        <dbReference type="EMBL" id="KAJ3660135.1"/>
    </source>
</evidence>
<evidence type="ECO:0000256" key="1">
    <source>
        <dbReference type="SAM" id="Phobius"/>
    </source>
</evidence>
<dbReference type="Proteomes" id="UP001168821">
    <property type="component" value="Unassembled WGS sequence"/>
</dbReference>